<gene>
    <name evidence="1" type="ORF">E1757_20890</name>
</gene>
<name>A0A4R5KM17_9BACL</name>
<evidence type="ECO:0000313" key="2">
    <source>
        <dbReference type="Proteomes" id="UP000295636"/>
    </source>
</evidence>
<keyword evidence="2" id="KW-1185">Reference proteome</keyword>
<protein>
    <submittedName>
        <fullName evidence="1">Uncharacterized protein</fullName>
    </submittedName>
</protein>
<dbReference type="Proteomes" id="UP000295636">
    <property type="component" value="Unassembled WGS sequence"/>
</dbReference>
<comment type="caution">
    <text evidence="1">The sequence shown here is derived from an EMBL/GenBank/DDBJ whole genome shotgun (WGS) entry which is preliminary data.</text>
</comment>
<sequence length="133" mass="15273">MLPSGGKRFNAPEHKIIAEEWFGMAGPACLYLIQDIDSPEEREVRLMVGNNNGFKLWVNDELTAESREACFWMPYNHDIPARLRKGRNRIVAKLIRVGEKLDYSFGIAESVPRSPRHFRWINGLSSLVETVDE</sequence>
<dbReference type="OrthoDB" id="9761519at2"/>
<reference evidence="1 2" key="1">
    <citation type="submission" date="2019-03" db="EMBL/GenBank/DDBJ databases">
        <title>This is whole genome sequence of Paenibacillus sp MS74 strain.</title>
        <authorList>
            <person name="Trinh H.N."/>
        </authorList>
    </citation>
    <scope>NUCLEOTIDE SEQUENCE [LARGE SCALE GENOMIC DNA]</scope>
    <source>
        <strain evidence="1 2">MS74</strain>
    </source>
</reference>
<organism evidence="1 2">
    <name type="scientific">Paenibacillus piri</name>
    <dbReference type="NCBI Taxonomy" id="2547395"/>
    <lineage>
        <taxon>Bacteria</taxon>
        <taxon>Bacillati</taxon>
        <taxon>Bacillota</taxon>
        <taxon>Bacilli</taxon>
        <taxon>Bacillales</taxon>
        <taxon>Paenibacillaceae</taxon>
        <taxon>Paenibacillus</taxon>
    </lineage>
</organism>
<proteinExistence type="predicted"/>
<evidence type="ECO:0000313" key="1">
    <source>
        <dbReference type="EMBL" id="TDF95550.1"/>
    </source>
</evidence>
<dbReference type="AlphaFoldDB" id="A0A4R5KM17"/>
<accession>A0A4R5KM17</accession>
<dbReference type="EMBL" id="SMRT01000010">
    <property type="protein sequence ID" value="TDF95550.1"/>
    <property type="molecule type" value="Genomic_DNA"/>
</dbReference>